<gene>
    <name evidence="1" type="ORF">GCM10010357_44260</name>
</gene>
<reference evidence="2" key="1">
    <citation type="journal article" date="2019" name="Int. J. Syst. Evol. Microbiol.">
        <title>The Global Catalogue of Microorganisms (GCM) 10K type strain sequencing project: providing services to taxonomists for standard genome sequencing and annotation.</title>
        <authorList>
            <consortium name="The Broad Institute Genomics Platform"/>
            <consortium name="The Broad Institute Genome Sequencing Center for Infectious Disease"/>
            <person name="Wu L."/>
            <person name="Ma J."/>
        </authorList>
    </citation>
    <scope>NUCLEOTIDE SEQUENCE [LARGE SCALE GENOMIC DNA]</scope>
    <source>
        <strain evidence="2">JCM 4788</strain>
    </source>
</reference>
<dbReference type="Pfam" id="PF01019">
    <property type="entry name" value="G_glu_transpept"/>
    <property type="match status" value="1"/>
</dbReference>
<sequence>MLFRPELHGYHGAVASTHWLASAAGNAMFDRGGNAFDAAAAAAFVIQVVEPHQNGPAGDVPIMVHDGATGQVEVICGQGPMPRAATVEAIRERGLTGIPGSGLLAASVPGAFSAWMTLLRDRGRLTVADVLEPAIGYAEDGYPLLPRAALMIEALAPLFREHWTESGATYLHHGNTPAVGARMRNPALARTFRRIVAEAIAATTDRQGQADAAIRAFHEGFVAEAIDTFLATAEVLDSTGRPQKGLLTGEDLASWRPTAEPAVSLEYRGRLVHKSGPWSQGPVFLQQLSLLSGFDLGAMDFAGPDHLHTVIESAKLAFADREAWYGDPDHADVPLDALLDPAYAAARRALITGEASADLRPGSPDGRTPWIPPVLDATEGPLEPEWRAEIANGVPTVLRTVLRKTSAKSDTTCVSATDREGNMVVATPSGGWLKSSPVIPGLGFPLGTRGQMAWLAEGHNNCLAPGKRPRTTLSPTLVSTDDGKPYLAFGTPGGDQQDQWTLNFFVNHVDFGLSPQEAVEAATFHTEHVPTSFAPREFTPLGVKAEEGIPAATVAELRRRGHQVTVAPAMTLGKVCATGPDATGGVFAAASPRGAQCYGMVR</sequence>
<dbReference type="InterPro" id="IPR029055">
    <property type="entry name" value="Ntn_hydrolases_N"/>
</dbReference>
<dbReference type="RefSeq" id="WP_344027065.1">
    <property type="nucleotide sequence ID" value="NZ_BAAABX010000048.1"/>
</dbReference>
<evidence type="ECO:0000313" key="2">
    <source>
        <dbReference type="Proteomes" id="UP001500879"/>
    </source>
</evidence>
<evidence type="ECO:0000313" key="1">
    <source>
        <dbReference type="EMBL" id="GAA0418082.1"/>
    </source>
</evidence>
<dbReference type="Gene3D" id="1.10.246.130">
    <property type="match status" value="1"/>
</dbReference>
<dbReference type="PANTHER" id="PTHR43881:SF1">
    <property type="entry name" value="GAMMA-GLUTAMYLTRANSPEPTIDASE (AFU_ORTHOLOGUE AFUA_4G13580)"/>
    <property type="match status" value="1"/>
</dbReference>
<organism evidence="1 2">
    <name type="scientific">Streptomyces luteireticuli</name>
    <dbReference type="NCBI Taxonomy" id="173858"/>
    <lineage>
        <taxon>Bacteria</taxon>
        <taxon>Bacillati</taxon>
        <taxon>Actinomycetota</taxon>
        <taxon>Actinomycetes</taxon>
        <taxon>Kitasatosporales</taxon>
        <taxon>Streptomycetaceae</taxon>
        <taxon>Streptomyces</taxon>
    </lineage>
</organism>
<dbReference type="SUPFAM" id="SSF56235">
    <property type="entry name" value="N-terminal nucleophile aminohydrolases (Ntn hydrolases)"/>
    <property type="match status" value="1"/>
</dbReference>
<dbReference type="PANTHER" id="PTHR43881">
    <property type="entry name" value="GAMMA-GLUTAMYLTRANSPEPTIDASE (AFU_ORTHOLOGUE AFUA_4G13580)"/>
    <property type="match status" value="1"/>
</dbReference>
<comment type="caution">
    <text evidence="1">The sequence shown here is derived from an EMBL/GenBank/DDBJ whole genome shotgun (WGS) entry which is preliminary data.</text>
</comment>
<dbReference type="EMBL" id="BAAABX010000048">
    <property type="protein sequence ID" value="GAA0418082.1"/>
    <property type="molecule type" value="Genomic_DNA"/>
</dbReference>
<dbReference type="InterPro" id="IPR043137">
    <property type="entry name" value="GGT_ssub_C"/>
</dbReference>
<accession>A0ABP3IR69</accession>
<dbReference type="InterPro" id="IPR052896">
    <property type="entry name" value="GGT-like_enzyme"/>
</dbReference>
<dbReference type="Gene3D" id="3.60.20.40">
    <property type="match status" value="1"/>
</dbReference>
<proteinExistence type="predicted"/>
<dbReference type="PRINTS" id="PR01210">
    <property type="entry name" value="GGTRANSPTASE"/>
</dbReference>
<dbReference type="InterPro" id="IPR043138">
    <property type="entry name" value="GGT_lsub"/>
</dbReference>
<name>A0ABP3IR69_9ACTN</name>
<protein>
    <submittedName>
        <fullName evidence="1">Gamma-glutamyltransferase</fullName>
    </submittedName>
</protein>
<keyword evidence="2" id="KW-1185">Reference proteome</keyword>
<dbReference type="Proteomes" id="UP001500879">
    <property type="component" value="Unassembled WGS sequence"/>
</dbReference>